<proteinExistence type="predicted"/>
<organism evidence="1">
    <name type="scientific">freshwater metagenome</name>
    <dbReference type="NCBI Taxonomy" id="449393"/>
    <lineage>
        <taxon>unclassified sequences</taxon>
        <taxon>metagenomes</taxon>
        <taxon>ecological metagenomes</taxon>
    </lineage>
</organism>
<evidence type="ECO:0000313" key="1">
    <source>
        <dbReference type="EMBL" id="CAB4992906.1"/>
    </source>
</evidence>
<sequence>MVSGTIHHFFEITRSIASESVNLFRFVSIGAIKIKAISGIVCTRSNEMFEIPLKTRRY</sequence>
<reference evidence="1" key="1">
    <citation type="submission" date="2020-05" db="EMBL/GenBank/DDBJ databases">
        <authorList>
            <person name="Chiriac C."/>
            <person name="Salcher M."/>
            <person name="Ghai R."/>
            <person name="Kavagutti S V."/>
        </authorList>
    </citation>
    <scope>NUCLEOTIDE SEQUENCE</scope>
</reference>
<gene>
    <name evidence="1" type="ORF">UFOPK4020_00355</name>
</gene>
<accession>A0A6J7NIE5</accession>
<protein>
    <submittedName>
        <fullName evidence="1">Unannotated protein</fullName>
    </submittedName>
</protein>
<name>A0A6J7NIE5_9ZZZZ</name>
<dbReference type="AlphaFoldDB" id="A0A6J7NIE5"/>
<dbReference type="EMBL" id="CAFBOV010000048">
    <property type="protein sequence ID" value="CAB4992906.1"/>
    <property type="molecule type" value="Genomic_DNA"/>
</dbReference>